<dbReference type="Proteomes" id="UP000663865">
    <property type="component" value="Unassembled WGS sequence"/>
</dbReference>
<organism evidence="3 4">
    <name type="scientific">Rotaria socialis</name>
    <dbReference type="NCBI Taxonomy" id="392032"/>
    <lineage>
        <taxon>Eukaryota</taxon>
        <taxon>Metazoa</taxon>
        <taxon>Spiralia</taxon>
        <taxon>Gnathifera</taxon>
        <taxon>Rotifera</taxon>
        <taxon>Eurotatoria</taxon>
        <taxon>Bdelloidea</taxon>
        <taxon>Philodinida</taxon>
        <taxon>Philodinidae</taxon>
        <taxon>Rotaria</taxon>
    </lineage>
</organism>
<reference evidence="3" key="1">
    <citation type="submission" date="2021-02" db="EMBL/GenBank/DDBJ databases">
        <authorList>
            <person name="Nowell W R."/>
        </authorList>
    </citation>
    <scope>NUCLEOTIDE SEQUENCE</scope>
</reference>
<sequence length="148" mass="17367">MNCSWVPSTYEKKKVPSKDLTCRIINNNIQQHSRNNIQQQSRNNLQQHSRQYNSKQKLSLQPNTSINEQALPSPFYRNLSVRQAIPTHTQYNRILSSSTTTTSKYVDDKNEILSYPSLTKVYMNKSFPLRRQCSSFILTNQYNKNKTF</sequence>
<feature type="compositionally biased region" description="Polar residues" evidence="1">
    <location>
        <begin position="52"/>
        <end position="63"/>
    </location>
</feature>
<feature type="region of interest" description="Disordered" evidence="1">
    <location>
        <begin position="34"/>
        <end position="63"/>
    </location>
</feature>
<feature type="compositionally biased region" description="Low complexity" evidence="1">
    <location>
        <begin position="34"/>
        <end position="51"/>
    </location>
</feature>
<dbReference type="Proteomes" id="UP000663838">
    <property type="component" value="Unassembled WGS sequence"/>
</dbReference>
<dbReference type="AlphaFoldDB" id="A0A821V165"/>
<evidence type="ECO:0000256" key="1">
    <source>
        <dbReference type="SAM" id="MobiDB-lite"/>
    </source>
</evidence>
<evidence type="ECO:0000313" key="4">
    <source>
        <dbReference type="Proteomes" id="UP000663838"/>
    </source>
</evidence>
<protein>
    <submittedName>
        <fullName evidence="3">Uncharacterized protein</fullName>
    </submittedName>
</protein>
<comment type="caution">
    <text evidence="3">The sequence shown here is derived from an EMBL/GenBank/DDBJ whole genome shotgun (WGS) entry which is preliminary data.</text>
</comment>
<evidence type="ECO:0000313" key="3">
    <source>
        <dbReference type="EMBL" id="CAF4899103.1"/>
    </source>
</evidence>
<gene>
    <name evidence="2" type="ORF">KIK155_LOCUS12674</name>
    <name evidence="3" type="ORF">TOA249_LOCUS30544</name>
</gene>
<dbReference type="EMBL" id="CAJNYV010002102">
    <property type="protein sequence ID" value="CAF3455182.1"/>
    <property type="molecule type" value="Genomic_DNA"/>
</dbReference>
<evidence type="ECO:0000313" key="2">
    <source>
        <dbReference type="EMBL" id="CAF3455182.1"/>
    </source>
</evidence>
<name>A0A821V165_9BILA</name>
<proteinExistence type="predicted"/>
<accession>A0A821V165</accession>
<dbReference type="EMBL" id="CAJOBS010005406">
    <property type="protein sequence ID" value="CAF4899103.1"/>
    <property type="molecule type" value="Genomic_DNA"/>
</dbReference>